<dbReference type="RefSeq" id="WP_153835889.1">
    <property type="nucleotide sequence ID" value="NZ_JBHUMW010000089.1"/>
</dbReference>
<dbReference type="GO" id="GO:0009986">
    <property type="term" value="C:cell surface"/>
    <property type="evidence" value="ECO:0007669"/>
    <property type="project" value="UniProtKB-SubCell"/>
</dbReference>
<gene>
    <name evidence="4" type="ORF">GH885_13235</name>
</gene>
<dbReference type="NCBIfam" id="NF040982">
    <property type="entry name" value="ComGD"/>
    <property type="match status" value="1"/>
</dbReference>
<name>A0A6N7QYZ8_9BACI</name>
<keyword evidence="3" id="KW-1133">Transmembrane helix</keyword>
<accession>A0A6N7QYZ8</accession>
<evidence type="ECO:0000256" key="3">
    <source>
        <dbReference type="SAM" id="Phobius"/>
    </source>
</evidence>
<evidence type="ECO:0000313" key="4">
    <source>
        <dbReference type="EMBL" id="MRI67297.1"/>
    </source>
</evidence>
<reference evidence="4 5" key="1">
    <citation type="submission" date="2019-10" db="EMBL/GenBank/DDBJ databases">
        <title>Gracilibacillus salitolerans sp. nov., a moderate halophile isolated from a saline soil in northwest China.</title>
        <authorList>
            <person name="Gan L."/>
        </authorList>
    </citation>
    <scope>NUCLEOTIDE SEQUENCE [LARGE SCALE GENOMIC DNA]</scope>
    <source>
        <strain evidence="4 5">TP2-8</strain>
    </source>
</reference>
<evidence type="ECO:0000256" key="1">
    <source>
        <dbReference type="ARBA" id="ARBA00004241"/>
    </source>
</evidence>
<keyword evidence="3" id="KW-0472">Membrane</keyword>
<keyword evidence="5" id="KW-1185">Reference proteome</keyword>
<comment type="subcellular location">
    <subcellularLocation>
        <location evidence="1">Cell surface</location>
    </subcellularLocation>
</comment>
<dbReference type="InterPro" id="IPR045584">
    <property type="entry name" value="Pilin-like"/>
</dbReference>
<dbReference type="PROSITE" id="PS00409">
    <property type="entry name" value="PROKAR_NTER_METHYL"/>
    <property type="match status" value="1"/>
</dbReference>
<organism evidence="4 5">
    <name type="scientific">Gracilibacillus thailandensis</name>
    <dbReference type="NCBI Taxonomy" id="563735"/>
    <lineage>
        <taxon>Bacteria</taxon>
        <taxon>Bacillati</taxon>
        <taxon>Bacillota</taxon>
        <taxon>Bacilli</taxon>
        <taxon>Bacillales</taxon>
        <taxon>Bacillaceae</taxon>
        <taxon>Gracilibacillus</taxon>
    </lineage>
</organism>
<evidence type="ECO:0000313" key="5">
    <source>
        <dbReference type="Proteomes" id="UP000435187"/>
    </source>
</evidence>
<dbReference type="PIRSF" id="PIRSF021292">
    <property type="entry name" value="Competence_ComGD"/>
    <property type="match status" value="1"/>
</dbReference>
<proteinExistence type="predicted"/>
<comment type="caution">
    <text evidence="4">The sequence shown here is derived from an EMBL/GenBank/DDBJ whole genome shotgun (WGS) entry which is preliminary data.</text>
</comment>
<keyword evidence="2" id="KW-0178">Competence</keyword>
<evidence type="ECO:0000256" key="2">
    <source>
        <dbReference type="ARBA" id="ARBA00023287"/>
    </source>
</evidence>
<dbReference type="GO" id="GO:0030420">
    <property type="term" value="P:establishment of competence for transformation"/>
    <property type="evidence" value="ECO:0007669"/>
    <property type="project" value="UniProtKB-KW"/>
</dbReference>
<dbReference type="SUPFAM" id="SSF54523">
    <property type="entry name" value="Pili subunits"/>
    <property type="match status" value="1"/>
</dbReference>
<sequence length="145" mass="17000">MLLNQKGFTLVELLITLALSTVILIISGNYALKTYDTLQYKQFIKQFHQDILHLQQLALTQDDNFYLHFERENHRYLIRQGGFGTKLIVRDYPEAWIVEPNTLEFPLQFSYKGNLKKPGTMKIKTRFRTYVITCPFGKGRCYDAA</sequence>
<dbReference type="Pfam" id="PF07963">
    <property type="entry name" value="N_methyl"/>
    <property type="match status" value="1"/>
</dbReference>
<dbReference type="InterPro" id="IPR012902">
    <property type="entry name" value="N_methyl_site"/>
</dbReference>
<dbReference type="AlphaFoldDB" id="A0A6N7QYZ8"/>
<dbReference type="EMBL" id="WJEE01000029">
    <property type="protein sequence ID" value="MRI67297.1"/>
    <property type="molecule type" value="Genomic_DNA"/>
</dbReference>
<dbReference type="InterPro" id="IPR016785">
    <property type="entry name" value="ComGD"/>
</dbReference>
<protein>
    <submittedName>
        <fullName evidence="4">Prepilin-type N-terminal cleavage/methylation domain-containing protein</fullName>
    </submittedName>
</protein>
<dbReference type="Proteomes" id="UP000435187">
    <property type="component" value="Unassembled WGS sequence"/>
</dbReference>
<keyword evidence="3" id="KW-0812">Transmembrane</keyword>
<dbReference type="NCBIfam" id="TIGR02532">
    <property type="entry name" value="IV_pilin_GFxxxE"/>
    <property type="match status" value="1"/>
</dbReference>
<feature type="transmembrane region" description="Helical" evidence="3">
    <location>
        <begin position="13"/>
        <end position="32"/>
    </location>
</feature>